<evidence type="ECO:0000313" key="2">
    <source>
        <dbReference type="Proteomes" id="UP000008825"/>
    </source>
</evidence>
<organism evidence="1 2">
    <name type="scientific">Citrifermentans bemidjiense (strain ATCC BAA-1014 / DSM 16622 / JCM 12645 / Bem)</name>
    <name type="common">Geobacter bemidjiensis</name>
    <dbReference type="NCBI Taxonomy" id="404380"/>
    <lineage>
        <taxon>Bacteria</taxon>
        <taxon>Pseudomonadati</taxon>
        <taxon>Thermodesulfobacteriota</taxon>
        <taxon>Desulfuromonadia</taxon>
        <taxon>Geobacterales</taxon>
        <taxon>Geobacteraceae</taxon>
        <taxon>Citrifermentans</taxon>
    </lineage>
</organism>
<sequence length="214" mass="24192">MVTKSIAMKSFAEFITGTEAARKRILRGYKYPDDEGMAMAKYYWPAKSTIAIFHQNCHSIEWLLEKASELEKHSLSPSKSLRTKMLSNARSLRSYAKYFGCTKFEVLGTGKFPFHLGGVTINVTPDIHVVDTLGKETYIKYNFSQKKMKYEYVRAIIGCMSYGVHVNLQTNSPDTVAFVDVPTGTVHQGIPVTDALRGEMIARCEELQDEWNAL</sequence>
<dbReference type="EMBL" id="CP001124">
    <property type="protein sequence ID" value="ACH39978.1"/>
    <property type="molecule type" value="Genomic_DNA"/>
</dbReference>
<dbReference type="RefSeq" id="WP_012531403.1">
    <property type="nucleotide sequence ID" value="NC_011146.1"/>
</dbReference>
<gene>
    <name evidence="1" type="ordered locus">Gbem_2975</name>
</gene>
<dbReference type="OrthoDB" id="9940880at2"/>
<dbReference type="Proteomes" id="UP000008825">
    <property type="component" value="Chromosome"/>
</dbReference>
<keyword evidence="2" id="KW-1185">Reference proteome</keyword>
<accession>B5EJ23</accession>
<name>B5EJ23_CITBB</name>
<dbReference type="HOGENOM" id="CLU_1287285_0_0_7"/>
<proteinExistence type="predicted"/>
<dbReference type="AlphaFoldDB" id="B5EJ23"/>
<reference evidence="1 2" key="1">
    <citation type="submission" date="2008-07" db="EMBL/GenBank/DDBJ databases">
        <title>Complete sequence of Geobacter bemidjiensis BEM.</title>
        <authorList>
            <consortium name="US DOE Joint Genome Institute"/>
            <person name="Lucas S."/>
            <person name="Copeland A."/>
            <person name="Lapidus A."/>
            <person name="Glavina del Rio T."/>
            <person name="Dalin E."/>
            <person name="Tice H."/>
            <person name="Bruce D."/>
            <person name="Goodwin L."/>
            <person name="Pitluck S."/>
            <person name="Kiss H."/>
            <person name="Brettin T."/>
            <person name="Detter J.C."/>
            <person name="Han C."/>
            <person name="Kuske C.R."/>
            <person name="Schmutz J."/>
            <person name="Larimer F."/>
            <person name="Land M."/>
            <person name="Hauser L."/>
            <person name="Kyrpides N."/>
            <person name="Lykidis A."/>
            <person name="Lovley D."/>
            <person name="Richardson P."/>
        </authorList>
    </citation>
    <scope>NUCLEOTIDE SEQUENCE [LARGE SCALE GENOMIC DNA]</scope>
    <source>
        <strain evidence="2">ATCC BAA-1014 / DSM 16622 / JCM 12645 / Bem</strain>
    </source>
</reference>
<evidence type="ECO:0000313" key="1">
    <source>
        <dbReference type="EMBL" id="ACH39978.1"/>
    </source>
</evidence>
<reference evidence="1 2" key="2">
    <citation type="journal article" date="2010" name="BMC Genomics">
        <title>The genome of Geobacter bemidjiensis, exemplar for the subsurface clade of Geobacter species that predominate in Fe(III)-reducing subsurface environments.</title>
        <authorList>
            <person name="Aklujkar M."/>
            <person name="Young N.D."/>
            <person name="Holmes D."/>
            <person name="Chavan M."/>
            <person name="Risso C."/>
            <person name="Kiss H.E."/>
            <person name="Han C.S."/>
            <person name="Land M.L."/>
            <person name="Lovley D.R."/>
        </authorList>
    </citation>
    <scope>NUCLEOTIDE SEQUENCE [LARGE SCALE GENOMIC DNA]</scope>
    <source>
        <strain evidence="2">ATCC BAA-1014 / DSM 16622 / JCM 12645 / Bem</strain>
    </source>
</reference>
<protein>
    <submittedName>
        <fullName evidence="1">Uncharacterized protein</fullName>
    </submittedName>
</protein>
<dbReference type="KEGG" id="gbm:Gbem_2975"/>